<evidence type="ECO:0000256" key="1">
    <source>
        <dbReference type="ARBA" id="ARBA00006484"/>
    </source>
</evidence>
<organism evidence="4 5">
    <name type="scientific">Deinococcus marmoris</name>
    <dbReference type="NCBI Taxonomy" id="249408"/>
    <lineage>
        <taxon>Bacteria</taxon>
        <taxon>Thermotogati</taxon>
        <taxon>Deinococcota</taxon>
        <taxon>Deinococci</taxon>
        <taxon>Deinococcales</taxon>
        <taxon>Deinococcaceae</taxon>
        <taxon>Deinococcus</taxon>
    </lineage>
</organism>
<dbReference type="InterPro" id="IPR036291">
    <property type="entry name" value="NAD(P)-bd_dom_sf"/>
</dbReference>
<comment type="similarity">
    <text evidence="1">Belongs to the short-chain dehydrogenases/reductases (SDR) family.</text>
</comment>
<dbReference type="InterPro" id="IPR057326">
    <property type="entry name" value="KR_dom"/>
</dbReference>
<accession>A0A1U7NSX0</accession>
<dbReference type="PRINTS" id="PR00081">
    <property type="entry name" value="GDHRDH"/>
</dbReference>
<proteinExistence type="inferred from homology"/>
<dbReference type="STRING" id="249408.BOO71_0013024"/>
<feature type="domain" description="Ketoreductase" evidence="3">
    <location>
        <begin position="9"/>
        <end position="177"/>
    </location>
</feature>
<dbReference type="SUPFAM" id="SSF51735">
    <property type="entry name" value="NAD(P)-binding Rossmann-fold domains"/>
    <property type="match status" value="1"/>
</dbReference>
<dbReference type="OrthoDB" id="125587at2"/>
<dbReference type="PRINTS" id="PR00080">
    <property type="entry name" value="SDRFAMILY"/>
</dbReference>
<evidence type="ECO:0000256" key="2">
    <source>
        <dbReference type="ARBA" id="ARBA00023002"/>
    </source>
</evidence>
<dbReference type="GO" id="GO:0016491">
    <property type="term" value="F:oxidoreductase activity"/>
    <property type="evidence" value="ECO:0007669"/>
    <property type="project" value="UniProtKB-KW"/>
</dbReference>
<dbReference type="InterPro" id="IPR020904">
    <property type="entry name" value="Sc_DH/Rdtase_CS"/>
</dbReference>
<evidence type="ECO:0000259" key="3">
    <source>
        <dbReference type="SMART" id="SM00822"/>
    </source>
</evidence>
<dbReference type="InterPro" id="IPR002347">
    <property type="entry name" value="SDR_fam"/>
</dbReference>
<dbReference type="Proteomes" id="UP000186607">
    <property type="component" value="Unassembled WGS sequence"/>
</dbReference>
<dbReference type="EMBL" id="MSTI01000156">
    <property type="protein sequence ID" value="OLV16006.1"/>
    <property type="molecule type" value="Genomic_DNA"/>
</dbReference>
<reference evidence="4 5" key="1">
    <citation type="submission" date="2017-01" db="EMBL/GenBank/DDBJ databases">
        <title>Genome Analysis of Deinococcus marmoris KOPRI26562.</title>
        <authorList>
            <person name="Kim J.H."/>
            <person name="Oh H.-M."/>
        </authorList>
    </citation>
    <scope>NUCLEOTIDE SEQUENCE [LARGE SCALE GENOMIC DNA]</scope>
    <source>
        <strain evidence="4 5">KOPRI26562</strain>
    </source>
</reference>
<keyword evidence="2" id="KW-0560">Oxidoreductase</keyword>
<dbReference type="AlphaFoldDB" id="A0A1U7NSX0"/>
<dbReference type="PANTHER" id="PTHR43669:SF14">
    <property type="entry name" value="OXIDOREDUCTASE"/>
    <property type="match status" value="1"/>
</dbReference>
<keyword evidence="5" id="KW-1185">Reference proteome</keyword>
<dbReference type="RefSeq" id="WP_075836234.1">
    <property type="nucleotide sequence ID" value="NZ_MSTI01000156.1"/>
</dbReference>
<comment type="caution">
    <text evidence="4">The sequence shown here is derived from an EMBL/GenBank/DDBJ whole genome shotgun (WGS) entry which is preliminary data.</text>
</comment>
<dbReference type="Pfam" id="PF13561">
    <property type="entry name" value="adh_short_C2"/>
    <property type="match status" value="1"/>
</dbReference>
<evidence type="ECO:0000313" key="4">
    <source>
        <dbReference type="EMBL" id="OLV16006.1"/>
    </source>
</evidence>
<sequence length="252" mass="26361">MTHFDLTGRRALVTGSSSGIGLELARGLSQHGAAVILNGRDEGKLAAATAQLGSEGLSVDSAHFDVTDKAAVQVGVAALLEGGPIDILINNAGIQRRVPLLEVSLETWDEVLRTNLTSALLVSQALAPQMIECGGGKIICTLSLMSELGRRTTGPYTAAKGGLKMLVKAMCAEWAEHNIQINGIGPGYFATEMTAPLVQDEQFSSWVRGRTPAGRWGDPAELVGAAVFLSSRASNFVNGQVIYVDGGMSAVL</sequence>
<protein>
    <submittedName>
        <fullName evidence="4">5-keto-D-gluconate 5-reductase</fullName>
    </submittedName>
</protein>
<name>A0A1U7NSX0_9DEIO</name>
<dbReference type="Gene3D" id="3.40.50.720">
    <property type="entry name" value="NAD(P)-binding Rossmann-like Domain"/>
    <property type="match status" value="1"/>
</dbReference>
<evidence type="ECO:0000313" key="5">
    <source>
        <dbReference type="Proteomes" id="UP000186607"/>
    </source>
</evidence>
<dbReference type="PANTHER" id="PTHR43669">
    <property type="entry name" value="5-KETO-D-GLUCONATE 5-REDUCTASE"/>
    <property type="match status" value="1"/>
</dbReference>
<dbReference type="FunFam" id="3.40.50.720:FF:000084">
    <property type="entry name" value="Short-chain dehydrogenase reductase"/>
    <property type="match status" value="1"/>
</dbReference>
<dbReference type="CDD" id="cd05347">
    <property type="entry name" value="Ga5DH-like_SDR_c"/>
    <property type="match status" value="1"/>
</dbReference>
<dbReference type="PROSITE" id="PS00061">
    <property type="entry name" value="ADH_SHORT"/>
    <property type="match status" value="1"/>
</dbReference>
<gene>
    <name evidence="4" type="ORF">BOO71_0013024</name>
</gene>
<dbReference type="SMART" id="SM00822">
    <property type="entry name" value="PKS_KR"/>
    <property type="match status" value="1"/>
</dbReference>